<evidence type="ECO:0000256" key="1">
    <source>
        <dbReference type="SAM" id="MobiDB-lite"/>
    </source>
</evidence>
<reference evidence="2" key="2">
    <citation type="submission" date="2019-07" db="EMBL/GenBank/DDBJ databases">
        <authorList>
            <person name="Yang Y."/>
            <person name="Bocs S."/>
            <person name="Baudouin L."/>
        </authorList>
    </citation>
    <scope>NUCLEOTIDE SEQUENCE</scope>
    <source>
        <tissue evidence="2">Spear leaf of Hainan Tall coconut</tissue>
    </source>
</reference>
<name>A0A8K0MVM2_COCNU</name>
<dbReference type="AlphaFoldDB" id="A0A8K0MVM2"/>
<proteinExistence type="predicted"/>
<comment type="caution">
    <text evidence="2">The sequence shown here is derived from an EMBL/GenBank/DDBJ whole genome shotgun (WGS) entry which is preliminary data.</text>
</comment>
<feature type="compositionally biased region" description="Basic residues" evidence="1">
    <location>
        <begin position="1"/>
        <end position="10"/>
    </location>
</feature>
<dbReference type="EMBL" id="CM017872">
    <property type="protein sequence ID" value="KAG1328062.1"/>
    <property type="molecule type" value="Genomic_DNA"/>
</dbReference>
<protein>
    <submittedName>
        <fullName evidence="2">Uncharacterized protein</fullName>
    </submittedName>
</protein>
<organism evidence="2 3">
    <name type="scientific">Cocos nucifera</name>
    <name type="common">Coconut palm</name>
    <dbReference type="NCBI Taxonomy" id="13894"/>
    <lineage>
        <taxon>Eukaryota</taxon>
        <taxon>Viridiplantae</taxon>
        <taxon>Streptophyta</taxon>
        <taxon>Embryophyta</taxon>
        <taxon>Tracheophyta</taxon>
        <taxon>Spermatophyta</taxon>
        <taxon>Magnoliopsida</taxon>
        <taxon>Liliopsida</taxon>
        <taxon>Arecaceae</taxon>
        <taxon>Arecoideae</taxon>
        <taxon>Cocoseae</taxon>
        <taxon>Attaleinae</taxon>
        <taxon>Cocos</taxon>
    </lineage>
</organism>
<accession>A0A8K0MVM2</accession>
<feature type="region of interest" description="Disordered" evidence="1">
    <location>
        <begin position="1"/>
        <end position="29"/>
    </location>
</feature>
<keyword evidence="3" id="KW-1185">Reference proteome</keyword>
<sequence>MRRAAIRSRPRPSSDLTVRHRQLPQPSPPAVCSATGILRLRHHCPPSLSLSLAARHAASPWIVDIPTPFEREFMLALAPRFLPSLGPG</sequence>
<evidence type="ECO:0000313" key="2">
    <source>
        <dbReference type="EMBL" id="KAG1328062.1"/>
    </source>
</evidence>
<gene>
    <name evidence="2" type="ORF">COCNU_01G019960</name>
</gene>
<reference evidence="2" key="1">
    <citation type="journal article" date="2017" name="Gigascience">
        <title>The genome draft of coconut (Cocos nucifera).</title>
        <authorList>
            <person name="Xiao Y."/>
            <person name="Xu P."/>
            <person name="Fan H."/>
            <person name="Baudouin L."/>
            <person name="Xia W."/>
            <person name="Bocs S."/>
            <person name="Xu J."/>
            <person name="Li Q."/>
            <person name="Guo A."/>
            <person name="Zhou L."/>
            <person name="Li J."/>
            <person name="Wu Y."/>
            <person name="Ma Z."/>
            <person name="Armero A."/>
            <person name="Issali A.E."/>
            <person name="Liu N."/>
            <person name="Peng M."/>
            <person name="Yang Y."/>
        </authorList>
    </citation>
    <scope>NUCLEOTIDE SEQUENCE</scope>
    <source>
        <tissue evidence="2">Spear leaf of Hainan Tall coconut</tissue>
    </source>
</reference>
<evidence type="ECO:0000313" key="3">
    <source>
        <dbReference type="Proteomes" id="UP000797356"/>
    </source>
</evidence>
<dbReference type="Proteomes" id="UP000797356">
    <property type="component" value="Chromosome 1"/>
</dbReference>